<organism evidence="2 3">
    <name type="scientific">Phlyctema vagabunda</name>
    <dbReference type="NCBI Taxonomy" id="108571"/>
    <lineage>
        <taxon>Eukaryota</taxon>
        <taxon>Fungi</taxon>
        <taxon>Dikarya</taxon>
        <taxon>Ascomycota</taxon>
        <taxon>Pezizomycotina</taxon>
        <taxon>Leotiomycetes</taxon>
        <taxon>Helotiales</taxon>
        <taxon>Dermateaceae</taxon>
        <taxon>Phlyctema</taxon>
    </lineage>
</organism>
<gene>
    <name evidence="2" type="ORF">PVAG01_06223</name>
</gene>
<dbReference type="InterPro" id="IPR002889">
    <property type="entry name" value="WSC_carb-bd"/>
</dbReference>
<comment type="caution">
    <text evidence="2">The sequence shown here is derived from an EMBL/GenBank/DDBJ whole genome shotgun (WGS) entry which is preliminary data.</text>
</comment>
<evidence type="ECO:0000313" key="3">
    <source>
        <dbReference type="Proteomes" id="UP001629113"/>
    </source>
</evidence>
<accession>A0ABR4PFF5</accession>
<evidence type="ECO:0000259" key="1">
    <source>
        <dbReference type="PROSITE" id="PS51212"/>
    </source>
</evidence>
<dbReference type="Pfam" id="PF01822">
    <property type="entry name" value="WSC"/>
    <property type="match status" value="2"/>
</dbReference>
<dbReference type="Proteomes" id="UP001629113">
    <property type="component" value="Unassembled WGS sequence"/>
</dbReference>
<evidence type="ECO:0000313" key="2">
    <source>
        <dbReference type="EMBL" id="KAL3422067.1"/>
    </source>
</evidence>
<dbReference type="PROSITE" id="PS51212">
    <property type="entry name" value="WSC"/>
    <property type="match status" value="2"/>
</dbReference>
<reference evidence="2 3" key="1">
    <citation type="submission" date="2024-06" db="EMBL/GenBank/DDBJ databases">
        <title>Complete genome of Phlyctema vagabunda strain 19-DSS-EL-015.</title>
        <authorList>
            <person name="Fiorenzani C."/>
        </authorList>
    </citation>
    <scope>NUCLEOTIDE SEQUENCE [LARGE SCALE GENOMIC DNA]</scope>
    <source>
        <strain evidence="2 3">19-DSS-EL-015</strain>
    </source>
</reference>
<feature type="domain" description="WSC" evidence="1">
    <location>
        <begin position="145"/>
        <end position="267"/>
    </location>
</feature>
<proteinExistence type="predicted"/>
<protein>
    <recommendedName>
        <fullName evidence="1">WSC domain-containing protein</fullName>
    </recommendedName>
</protein>
<feature type="domain" description="WSC" evidence="1">
    <location>
        <begin position="548"/>
        <end position="653"/>
    </location>
</feature>
<dbReference type="SMART" id="SM00321">
    <property type="entry name" value="WSC"/>
    <property type="match status" value="1"/>
</dbReference>
<sequence>MTVEYCLETCLALGAPGRNWAALHENTCACGATNLFRQNYLEARPSTALTGCKTQCRGNLNELCGGPTGERNYFWSTYEYVYNTTANSTNSIVSSSASSSSSLSSTLAPVPSSSVPSSSINTVATRTTSQRFISTFTNNPLSLYGYEFVECYGDNYKTFPDGLDRPLDSSTDLAPPTMNFTFGGQNSVDLCLATCIALGPPYWNFAIVQKRDCACGSALLFRETYRTQRPVNSTSYCNFGCPGNANMYCGGPRGAAGNAFWSTYQYLPNGTSSITTSSASVVSSSIPQSPPVSESSDPIAGSVASSSAINSAASGSTAGSIASSRIASSEATILLTSSLSTSQTASSIASNSITSSVASTRTASVIASGSTMNSVAGGSITSFVASISVASTATARVIPTGSTMSSLAGGPVTSSEASISVASSRSTSSMINVSTTSFQGRNSITTSIASNLPTNVVASSSTRSSLAILQTASTMASTPSATTSSLTTSSLASSLATVTLSSTLRASSSAGTLSISSVASSLATSFITRAASSIGATPTPGRPASFLGYTYTGCYADNSFLLNITPAMPSMDVADYLPTESLAQNANPGNTVEVCIASCNAKSRAVAIIHVSQCYCGSKNLMAAALFQCMSLCPGTPNQYCGGQPSGLVYNWDVYSLT</sequence>
<name>A0ABR4PFF5_9HELO</name>
<keyword evidence="3" id="KW-1185">Reference proteome</keyword>
<dbReference type="EMBL" id="JBFCZG010000005">
    <property type="protein sequence ID" value="KAL3422067.1"/>
    <property type="molecule type" value="Genomic_DNA"/>
</dbReference>